<dbReference type="Gene3D" id="2.80.10.50">
    <property type="match status" value="1"/>
</dbReference>
<comment type="caution">
    <text evidence="1">The sequence shown here is derived from an EMBL/GenBank/DDBJ whole genome shotgun (WGS) entry which is preliminary data.</text>
</comment>
<dbReference type="AlphaFoldDB" id="A0ABD3GSF5"/>
<dbReference type="SUPFAM" id="SSF50370">
    <property type="entry name" value="Ricin B-like lectins"/>
    <property type="match status" value="2"/>
</dbReference>
<sequence>MSGYWRSKLQVHGIPLPLTPFKLLDGELRRPVVVCKLDHQKLLLSEKHYNMVDSFFHIIQMSEMCPSYYYIVNLGSGSALTVGKDGEVLMKPFKNDLDVWEVIPSSTFTNGNYVLQEVRTHRYLARSCNSGEGFSTIITLPPERQIELRHMWMFSFMEGEVKGIPPTQTLFKLQNQITGRFLYGNTSGVKTISGSYLDTPVMTRMDLHFRLIAPRARNMCFLSAYLIESVGTSQFLSVENVIKDEPHNGTVVKLATLNEENLNQFWMITARASSLGPYVFRIQNCGTEGVLVSGIPDTASVQCVSDVHLLNPHNGPFQSWTFLLESTLHDGTEIVSCTKVH</sequence>
<gene>
    <name evidence="1" type="ORF">R1sor_024328</name>
</gene>
<dbReference type="EMBL" id="JBJQOH010000007">
    <property type="protein sequence ID" value="KAL3681372.1"/>
    <property type="molecule type" value="Genomic_DNA"/>
</dbReference>
<reference evidence="1 2" key="1">
    <citation type="submission" date="2024-09" db="EMBL/GenBank/DDBJ databases">
        <title>Chromosome-scale assembly of Riccia sorocarpa.</title>
        <authorList>
            <person name="Paukszto L."/>
        </authorList>
    </citation>
    <scope>NUCLEOTIDE SEQUENCE [LARGE SCALE GENOMIC DNA]</scope>
    <source>
        <strain evidence="1">LP-2024</strain>
        <tissue evidence="1">Aerial parts of the thallus</tissue>
    </source>
</reference>
<evidence type="ECO:0000313" key="1">
    <source>
        <dbReference type="EMBL" id="KAL3681372.1"/>
    </source>
</evidence>
<organism evidence="1 2">
    <name type="scientific">Riccia sorocarpa</name>
    <dbReference type="NCBI Taxonomy" id="122646"/>
    <lineage>
        <taxon>Eukaryota</taxon>
        <taxon>Viridiplantae</taxon>
        <taxon>Streptophyta</taxon>
        <taxon>Embryophyta</taxon>
        <taxon>Marchantiophyta</taxon>
        <taxon>Marchantiopsida</taxon>
        <taxon>Marchantiidae</taxon>
        <taxon>Marchantiales</taxon>
        <taxon>Ricciaceae</taxon>
        <taxon>Riccia</taxon>
    </lineage>
</organism>
<protein>
    <recommendedName>
        <fullName evidence="3">Ricin B lectin domain-containing protein</fullName>
    </recommendedName>
</protein>
<keyword evidence="2" id="KW-1185">Reference proteome</keyword>
<dbReference type="InterPro" id="IPR035992">
    <property type="entry name" value="Ricin_B-like_lectins"/>
</dbReference>
<evidence type="ECO:0008006" key="3">
    <source>
        <dbReference type="Google" id="ProtNLM"/>
    </source>
</evidence>
<name>A0ABD3GSF5_9MARC</name>
<evidence type="ECO:0000313" key="2">
    <source>
        <dbReference type="Proteomes" id="UP001633002"/>
    </source>
</evidence>
<proteinExistence type="predicted"/>
<accession>A0ABD3GSF5</accession>
<dbReference type="Proteomes" id="UP001633002">
    <property type="component" value="Unassembled WGS sequence"/>
</dbReference>